<dbReference type="Proteomes" id="UP000828390">
    <property type="component" value="Unassembled WGS sequence"/>
</dbReference>
<name>A0A9D4KIK2_DREPO</name>
<gene>
    <name evidence="1" type="ORF">DPMN_113618</name>
</gene>
<evidence type="ECO:0000313" key="1">
    <source>
        <dbReference type="EMBL" id="KAH3840174.1"/>
    </source>
</evidence>
<accession>A0A9D4KIK2</accession>
<evidence type="ECO:0000313" key="2">
    <source>
        <dbReference type="Proteomes" id="UP000828390"/>
    </source>
</evidence>
<proteinExistence type="predicted"/>
<protein>
    <submittedName>
        <fullName evidence="1">Uncharacterized protein</fullName>
    </submittedName>
</protein>
<reference evidence="1" key="2">
    <citation type="submission" date="2020-11" db="EMBL/GenBank/DDBJ databases">
        <authorList>
            <person name="McCartney M.A."/>
            <person name="Auch B."/>
            <person name="Kono T."/>
            <person name="Mallez S."/>
            <person name="Becker A."/>
            <person name="Gohl D.M."/>
            <person name="Silverstein K.A.T."/>
            <person name="Koren S."/>
            <person name="Bechman K.B."/>
            <person name="Herman A."/>
            <person name="Abrahante J.E."/>
            <person name="Garbe J."/>
        </authorList>
    </citation>
    <scope>NUCLEOTIDE SEQUENCE</scope>
    <source>
        <strain evidence="1">Duluth1</strain>
        <tissue evidence="1">Whole animal</tissue>
    </source>
</reference>
<comment type="caution">
    <text evidence="1">The sequence shown here is derived from an EMBL/GenBank/DDBJ whole genome shotgun (WGS) entry which is preliminary data.</text>
</comment>
<organism evidence="1 2">
    <name type="scientific">Dreissena polymorpha</name>
    <name type="common">Zebra mussel</name>
    <name type="synonym">Mytilus polymorpha</name>
    <dbReference type="NCBI Taxonomy" id="45954"/>
    <lineage>
        <taxon>Eukaryota</taxon>
        <taxon>Metazoa</taxon>
        <taxon>Spiralia</taxon>
        <taxon>Lophotrochozoa</taxon>
        <taxon>Mollusca</taxon>
        <taxon>Bivalvia</taxon>
        <taxon>Autobranchia</taxon>
        <taxon>Heteroconchia</taxon>
        <taxon>Euheterodonta</taxon>
        <taxon>Imparidentia</taxon>
        <taxon>Neoheterodontei</taxon>
        <taxon>Myida</taxon>
        <taxon>Dreissenoidea</taxon>
        <taxon>Dreissenidae</taxon>
        <taxon>Dreissena</taxon>
    </lineage>
</organism>
<dbReference type="AlphaFoldDB" id="A0A9D4KIK2"/>
<dbReference type="EMBL" id="JAIWYP010000004">
    <property type="protein sequence ID" value="KAH3840174.1"/>
    <property type="molecule type" value="Genomic_DNA"/>
</dbReference>
<keyword evidence="2" id="KW-1185">Reference proteome</keyword>
<reference evidence="1" key="1">
    <citation type="journal article" date="2019" name="bioRxiv">
        <title>The Genome of the Zebra Mussel, Dreissena polymorpha: A Resource for Invasive Species Research.</title>
        <authorList>
            <person name="McCartney M.A."/>
            <person name="Auch B."/>
            <person name="Kono T."/>
            <person name="Mallez S."/>
            <person name="Zhang Y."/>
            <person name="Obille A."/>
            <person name="Becker A."/>
            <person name="Abrahante J.E."/>
            <person name="Garbe J."/>
            <person name="Badalamenti J.P."/>
            <person name="Herman A."/>
            <person name="Mangelson H."/>
            <person name="Liachko I."/>
            <person name="Sullivan S."/>
            <person name="Sone E.D."/>
            <person name="Koren S."/>
            <person name="Silverstein K.A.T."/>
            <person name="Beckman K.B."/>
            <person name="Gohl D.M."/>
        </authorList>
    </citation>
    <scope>NUCLEOTIDE SEQUENCE</scope>
    <source>
        <strain evidence="1">Duluth1</strain>
        <tissue evidence="1">Whole animal</tissue>
    </source>
</reference>
<sequence>MERDKMGNWKLHATLIVSTVVSMDCGVSQTIYHVTMEQRRIANRRQTIFRRARRRMVLTRKWVKAQI</sequence>